<comment type="subcellular location">
    <subcellularLocation>
        <location evidence="1">Membrane</location>
        <topology evidence="1">Multi-pass membrane protein</topology>
    </subcellularLocation>
</comment>
<sequence length="532" mass="55384">MIKTFPARVFAGANRAAPAGPPTWRTWIALAFLPILVAGLFLWAFWSPQTNHGAAKAAIVNHDQPVTIDGKTIPLGRQLAGNLTHSSAAYSWVLTDTADALNGLASGQYGAVVTIPEDFSARATSSTSPNPMQAGHAELRVQTSNATGVADPLISTQIAQVVLDTLNQQIVQTYLDNIYLSFTTIHDQLDQAATGATQLAQGADRLKTGAAQLTSGSAQLASGLGDANKKVTTVLVPLKQLPPPPPGPLTEATTQIEHMASELNTAAQGAAQLNNGANQLQTGAGQLADGAHQLATQLAQGRDQIPTYNQQQRDHLKNVTATPAIALTDNTDIGAAVAAVAVTLGLWSCALGIYVITQALPTAVLTSRASTMRIVARAVLPGTTVAALAALALGLVLLPLLNIGIGTWFWLLTITLLTALTFVAINQAAVAILGRPGRFASIAVMALAVVTSLMSTIPGTLHTIGGYLPTHAAIVALRGIIIGSPVATDGIIQLITWLTAAALTTVIVTEQRRVLSSKQLRLRTAVVVDRLQ</sequence>
<feature type="transmembrane region" description="Helical" evidence="5">
    <location>
        <begin position="407"/>
        <end position="432"/>
    </location>
</feature>
<evidence type="ECO:0000256" key="5">
    <source>
        <dbReference type="SAM" id="Phobius"/>
    </source>
</evidence>
<dbReference type="PANTHER" id="PTHR43077:SF5">
    <property type="entry name" value="PHAGE INFECTION PROTEIN"/>
    <property type="match status" value="1"/>
</dbReference>
<evidence type="ECO:0000256" key="4">
    <source>
        <dbReference type="ARBA" id="ARBA00023136"/>
    </source>
</evidence>
<dbReference type="InterPro" id="IPR017500">
    <property type="entry name" value="Phage_infect_YhgE_N"/>
</dbReference>
<evidence type="ECO:0000313" key="7">
    <source>
        <dbReference type="EMBL" id="OHU10291.1"/>
    </source>
</evidence>
<comment type="caution">
    <text evidence="7">The sequence shown here is derived from an EMBL/GenBank/DDBJ whole genome shotgun (WGS) entry which is preliminary data.</text>
</comment>
<dbReference type="RefSeq" id="WP_070912661.1">
    <property type="nucleotide sequence ID" value="NZ_MLIC01000006.1"/>
</dbReference>
<feature type="domain" description="ABC-2 type transporter transmembrane" evidence="6">
    <location>
        <begin position="24"/>
        <end position="507"/>
    </location>
</feature>
<dbReference type="PANTHER" id="PTHR43077">
    <property type="entry name" value="TRANSPORT PERMEASE YVFS-RELATED"/>
    <property type="match status" value="1"/>
</dbReference>
<dbReference type="Proteomes" id="UP000179621">
    <property type="component" value="Unassembled WGS sequence"/>
</dbReference>
<proteinExistence type="predicted"/>
<evidence type="ECO:0000256" key="3">
    <source>
        <dbReference type="ARBA" id="ARBA00022989"/>
    </source>
</evidence>
<organism evidence="7 8">
    <name type="scientific">Mycobacteroides saopaulense</name>
    <dbReference type="NCBI Taxonomy" id="1578165"/>
    <lineage>
        <taxon>Bacteria</taxon>
        <taxon>Bacillati</taxon>
        <taxon>Actinomycetota</taxon>
        <taxon>Actinomycetes</taxon>
        <taxon>Mycobacteriales</taxon>
        <taxon>Mycobacteriaceae</taxon>
        <taxon>Mycobacteroides</taxon>
    </lineage>
</organism>
<dbReference type="InterPro" id="IPR051328">
    <property type="entry name" value="T7SS_ABC-Transporter"/>
</dbReference>
<keyword evidence="8" id="KW-1185">Reference proteome</keyword>
<feature type="transmembrane region" description="Helical" evidence="5">
    <location>
        <begin position="378"/>
        <end position="401"/>
    </location>
</feature>
<dbReference type="EMBL" id="MLIH01000011">
    <property type="protein sequence ID" value="OHU10291.1"/>
    <property type="molecule type" value="Genomic_DNA"/>
</dbReference>
<protein>
    <recommendedName>
        <fullName evidence="6">ABC-2 type transporter transmembrane domain-containing protein</fullName>
    </recommendedName>
</protein>
<evidence type="ECO:0000256" key="1">
    <source>
        <dbReference type="ARBA" id="ARBA00004141"/>
    </source>
</evidence>
<feature type="transmembrane region" description="Helical" evidence="5">
    <location>
        <begin position="491"/>
        <end position="509"/>
    </location>
</feature>
<keyword evidence="3 5" id="KW-1133">Transmembrane helix</keyword>
<feature type="transmembrane region" description="Helical" evidence="5">
    <location>
        <begin position="439"/>
        <end position="461"/>
    </location>
</feature>
<accession>A0ABX3C1E6</accession>
<dbReference type="InterPro" id="IPR023908">
    <property type="entry name" value="xxxLxxG_rpt"/>
</dbReference>
<gene>
    <name evidence="7" type="ORF">BKG73_10405</name>
</gene>
<dbReference type="NCBIfam" id="TIGR03061">
    <property type="entry name" value="pip_yhgE_Nterm"/>
    <property type="match status" value="1"/>
</dbReference>
<reference evidence="7 8" key="1">
    <citation type="submission" date="2016-10" db="EMBL/GenBank/DDBJ databases">
        <title>Evaluation of Human, Animal and Environmental Mycobacterium chelonae Isolates by Core Genome Phylogenomic Analysis, Targeted Gene Comparison, and Anti-microbial Susceptibility Patterns: A Tale of Mistaken Identities.</title>
        <authorList>
            <person name="Fogelson S.B."/>
            <person name="Camus A.C."/>
            <person name="Lorenz W."/>
            <person name="Vasireddy R."/>
            <person name="Vasireddy S."/>
            <person name="Smith T."/>
            <person name="Brown-Elliott B.A."/>
            <person name="Wallace R.J.Jr."/>
            <person name="Hasan N.A."/>
            <person name="Reischl U."/>
            <person name="Sanchez S."/>
        </authorList>
    </citation>
    <scope>NUCLEOTIDE SEQUENCE [LARGE SCALE GENOMIC DNA]</scope>
    <source>
        <strain evidence="7 8">8528</strain>
    </source>
</reference>
<feature type="transmembrane region" description="Helical" evidence="5">
    <location>
        <begin position="27"/>
        <end position="46"/>
    </location>
</feature>
<dbReference type="Gene3D" id="3.40.1710.10">
    <property type="entry name" value="abc type-2 transporter like domain"/>
    <property type="match status" value="1"/>
</dbReference>
<evidence type="ECO:0000313" key="8">
    <source>
        <dbReference type="Proteomes" id="UP000179621"/>
    </source>
</evidence>
<feature type="transmembrane region" description="Helical" evidence="5">
    <location>
        <begin position="333"/>
        <end position="357"/>
    </location>
</feature>
<dbReference type="Pfam" id="PF12698">
    <property type="entry name" value="ABC2_membrane_3"/>
    <property type="match status" value="1"/>
</dbReference>
<keyword evidence="4 5" id="KW-0472">Membrane</keyword>
<dbReference type="InterPro" id="IPR013525">
    <property type="entry name" value="ABC2_TM"/>
</dbReference>
<evidence type="ECO:0000256" key="2">
    <source>
        <dbReference type="ARBA" id="ARBA00022692"/>
    </source>
</evidence>
<keyword evidence="2 5" id="KW-0812">Transmembrane</keyword>
<dbReference type="NCBIfam" id="TIGR03057">
    <property type="entry name" value="xxxLxxG_by_4"/>
    <property type="match status" value="2"/>
</dbReference>
<name>A0ABX3C1E6_9MYCO</name>
<evidence type="ECO:0000259" key="6">
    <source>
        <dbReference type="Pfam" id="PF12698"/>
    </source>
</evidence>